<dbReference type="GO" id="GO:0003899">
    <property type="term" value="F:DNA-directed RNA polymerase activity"/>
    <property type="evidence" value="ECO:0007669"/>
    <property type="project" value="UniProtKB-EC"/>
</dbReference>
<dbReference type="EMBL" id="NXGP01000069">
    <property type="protein sequence ID" value="PIM95681.1"/>
    <property type="molecule type" value="Genomic_DNA"/>
</dbReference>
<protein>
    <recommendedName>
        <fullName evidence="1">DNA-directed RNA polymerase</fullName>
        <ecNumber evidence="1">2.7.7.6</ecNumber>
    </recommendedName>
</protein>
<keyword evidence="3 11" id="KW-0808">Transferase</keyword>
<evidence type="ECO:0000256" key="5">
    <source>
        <dbReference type="ARBA" id="ARBA00023163"/>
    </source>
</evidence>
<dbReference type="InterPro" id="IPR014724">
    <property type="entry name" value="RNA_pol_RPB2_OB-fold"/>
</dbReference>
<evidence type="ECO:0000256" key="7">
    <source>
        <dbReference type="RuleBase" id="RU000434"/>
    </source>
</evidence>
<feature type="region of interest" description="Disordered" evidence="8">
    <location>
        <begin position="871"/>
        <end position="893"/>
    </location>
</feature>
<dbReference type="Proteomes" id="UP000228979">
    <property type="component" value="Unassembled WGS sequence"/>
</dbReference>
<feature type="compositionally biased region" description="Acidic residues" evidence="8">
    <location>
        <begin position="873"/>
        <end position="893"/>
    </location>
</feature>
<evidence type="ECO:0000256" key="8">
    <source>
        <dbReference type="SAM" id="MobiDB-lite"/>
    </source>
</evidence>
<keyword evidence="4 11" id="KW-0548">Nucleotidyltransferase</keyword>
<feature type="domain" description="DNA-directed RNA polymerase subunit 2 hybrid-binding" evidence="9">
    <location>
        <begin position="628"/>
        <end position="1079"/>
    </location>
</feature>
<accession>A0ABX4MGF4</accession>
<feature type="region of interest" description="Disordered" evidence="8">
    <location>
        <begin position="814"/>
        <end position="855"/>
    </location>
</feature>
<dbReference type="Pfam" id="PF04565">
    <property type="entry name" value="RNA_pol_Rpb2_3"/>
    <property type="match status" value="1"/>
</dbReference>
<feature type="compositionally biased region" description="Acidic residues" evidence="8">
    <location>
        <begin position="832"/>
        <end position="842"/>
    </location>
</feature>
<evidence type="ECO:0000256" key="1">
    <source>
        <dbReference type="ARBA" id="ARBA00012418"/>
    </source>
</evidence>
<dbReference type="InterPro" id="IPR015712">
    <property type="entry name" value="DNA-dir_RNA_pol_su2"/>
</dbReference>
<dbReference type="Gene3D" id="2.30.150.10">
    <property type="entry name" value="DNA-directed RNA polymerase, beta subunit, external 1 domain"/>
    <property type="match status" value="1"/>
</dbReference>
<feature type="compositionally biased region" description="Basic and acidic residues" evidence="8">
    <location>
        <begin position="814"/>
        <end position="831"/>
    </location>
</feature>
<evidence type="ECO:0000256" key="2">
    <source>
        <dbReference type="ARBA" id="ARBA00022478"/>
    </source>
</evidence>
<comment type="similarity">
    <text evidence="7">Belongs to the RNA polymerase beta chain family.</text>
</comment>
<dbReference type="PROSITE" id="PS01166">
    <property type="entry name" value="RNA_POL_BETA"/>
    <property type="match status" value="1"/>
</dbReference>
<comment type="caution">
    <text evidence="11">The sequence shown here is derived from an EMBL/GenBank/DDBJ whole genome shotgun (WGS) entry which is preliminary data.</text>
</comment>
<dbReference type="GO" id="GO:0000428">
    <property type="term" value="C:DNA-directed RNA polymerase complex"/>
    <property type="evidence" value="ECO:0007669"/>
    <property type="project" value="UniProtKB-KW"/>
</dbReference>
<evidence type="ECO:0000259" key="9">
    <source>
        <dbReference type="Pfam" id="PF00562"/>
    </source>
</evidence>
<evidence type="ECO:0000256" key="4">
    <source>
        <dbReference type="ARBA" id="ARBA00022695"/>
    </source>
</evidence>
<dbReference type="Gene3D" id="2.40.270.10">
    <property type="entry name" value="DNA-directed RNA polymerase, subunit 2, domain 6"/>
    <property type="match status" value="2"/>
</dbReference>
<dbReference type="Pfam" id="PF00562">
    <property type="entry name" value="RNA_pol_Rpb2_6"/>
    <property type="match status" value="1"/>
</dbReference>
<dbReference type="PANTHER" id="PTHR20856">
    <property type="entry name" value="DNA-DIRECTED RNA POLYMERASE I SUBUNIT 2"/>
    <property type="match status" value="1"/>
</dbReference>
<evidence type="ECO:0000313" key="11">
    <source>
        <dbReference type="EMBL" id="PIM95681.1"/>
    </source>
</evidence>
<feature type="non-terminal residue" evidence="11">
    <location>
        <position position="1079"/>
    </location>
</feature>
<dbReference type="Gene3D" id="2.40.50.100">
    <property type="match status" value="1"/>
</dbReference>
<dbReference type="InterPro" id="IPR037033">
    <property type="entry name" value="DNA-dir_RNAP_su2_hyb_sf"/>
</dbReference>
<comment type="catalytic activity">
    <reaction evidence="6">
        <text>RNA(n) + a ribonucleoside 5'-triphosphate = RNA(n+1) + diphosphate</text>
        <dbReference type="Rhea" id="RHEA:21248"/>
        <dbReference type="Rhea" id="RHEA-COMP:14527"/>
        <dbReference type="Rhea" id="RHEA-COMP:17342"/>
        <dbReference type="ChEBI" id="CHEBI:33019"/>
        <dbReference type="ChEBI" id="CHEBI:61557"/>
        <dbReference type="ChEBI" id="CHEBI:140395"/>
        <dbReference type="EC" id="2.7.7.6"/>
    </reaction>
</comment>
<dbReference type="SUPFAM" id="SSF64484">
    <property type="entry name" value="beta and beta-prime subunits of DNA dependent RNA-polymerase"/>
    <property type="match status" value="1"/>
</dbReference>
<name>A0ABX4MGF4_9HYPH</name>
<gene>
    <name evidence="11" type="primary">rpoB</name>
    <name evidence="11" type="ORF">trycra_129</name>
</gene>
<keyword evidence="2 11" id="KW-0240">DNA-directed RNA polymerase</keyword>
<dbReference type="Gene3D" id="2.40.50.150">
    <property type="match status" value="1"/>
</dbReference>
<sequence>MCIYNMLKTRFNLSINTTDREIIDQGQIHKRLYTNALWGSFDHKGIKKSKLMLNLQPLFPIMFEYWTLELTRINNYVKSERLTTFELCFDVVQYRLIDEYVMFIGQQYNLNLVLMDLPRLSKDEVLTIDGVMKTLVMQLIRQPSVLFDRKDGSINLKNKNGGYLKIVKSEIMHDNYKSDLLASLLKLKTKHSHIFKNTIGTDDIVFYKGKWCYLLWNNSLKENCKYGLRRRFRSKIIITNYPKGIKGVIVGSYIDRTKTPFVNIGERIILDKHIALTYSSSLVIARSSKIFNVINVLSMKRSAQESEITWREVDNVDLSLVGREFLNDLIDNKLDFGLDLLTKRDIILIWNKISIGQSNFKDVEDDVRVIRGSGDAIIDIVKTCLRHALHVGGGNVLLDDDSIKNKLSFYLERMQGKVNNFFVSSSLCQYLDQVNSLSELSHRNKITCMGEGGLTSKNAEITLRDTKIWQFAKICPIESPEGQSIGLVLALSSYASVDINGHIITAYFRTNNRSVSNNIVYLNHFESKKLNVGLPNNEDQDKWAMCLNEGRAKTIESGLIDLNLVSNSQVFSPAVCLIPFLGHNDPTRALMAANMQKQAIPLLNPCPPLVGTGEEYNVMKSTGHNIIAHENSIVVSSDANKVVVYELKNKKKRAYFLPRTDKTNQGMCHRMRTVVNPGQILRPGDVIAECQSSCDGEISLGVNLLAAFMCWNGYNFEDSVILSEDVINKGYFKSLHIVDLETKVMRTEFGDEWLSTDIVEIPMKHRKWLDTNGIVKKGSIVSEGDVLVGKLVYKADLQKKKEEFKEISGIELGKDKEEEEERRSEIDKEEKESEIEEQEEQDKEDKEEVEKGMETDEKLKKKIRTINRIRDVNEEDEDGDGDEEMENRKEEDEEMEMFEELIDNTSLRVPNGIDNATVIEIKRSSEEDTEVKPNDLDDYIYRYNAATKKYIRRCCVLIQTIDANDCFKYGLLSSKHVNVKSGLELLHKNYLNYLRRLENDLFVKFNNRLTSENQCDKEKVLEIIKIKLLVSKSIKVGDKICGRHGNKGVVSMIVPKEDMPFMADGTPIDIILNPLGVPS</sequence>
<dbReference type="InterPro" id="IPR042107">
    <property type="entry name" value="DNA-dir_RNA_pol_bsu_ext_1_sf"/>
</dbReference>
<organism evidence="11 12">
    <name type="scientific">Candidatus Hodgkinia cicadicola</name>
    <dbReference type="NCBI Taxonomy" id="573658"/>
    <lineage>
        <taxon>Bacteria</taxon>
        <taxon>Pseudomonadati</taxon>
        <taxon>Pseudomonadota</taxon>
        <taxon>Alphaproteobacteria</taxon>
        <taxon>Hyphomicrobiales</taxon>
        <taxon>Candidatus Hodgkinia</taxon>
    </lineage>
</organism>
<evidence type="ECO:0000256" key="3">
    <source>
        <dbReference type="ARBA" id="ARBA00022679"/>
    </source>
</evidence>
<dbReference type="EC" id="2.7.7.6" evidence="1"/>
<dbReference type="InterPro" id="IPR007121">
    <property type="entry name" value="RNA_pol_bsu_CS"/>
</dbReference>
<proteinExistence type="inferred from homology"/>
<dbReference type="Gene3D" id="3.90.1100.10">
    <property type="match status" value="1"/>
</dbReference>
<feature type="compositionally biased region" description="Basic and acidic residues" evidence="8">
    <location>
        <begin position="843"/>
        <end position="855"/>
    </location>
</feature>
<keyword evidence="12" id="KW-1185">Reference proteome</keyword>
<evidence type="ECO:0000256" key="6">
    <source>
        <dbReference type="ARBA" id="ARBA00048552"/>
    </source>
</evidence>
<reference evidence="11" key="1">
    <citation type="submission" date="2017-09" db="EMBL/GenBank/DDBJ databases">
        <authorList>
            <person name="Campbell M.A."/>
            <person name="Lukasik P."/>
            <person name="Simon C."/>
            <person name="McCutcheon J.P."/>
        </authorList>
    </citation>
    <scope>NUCLEOTIDE SEQUENCE [LARGE SCALE GENOMIC DNA]</scope>
    <source>
        <strain evidence="11">TRYCRA</strain>
    </source>
</reference>
<feature type="domain" description="RNA polymerase Rpb2" evidence="10">
    <location>
        <begin position="429"/>
        <end position="497"/>
    </location>
</feature>
<evidence type="ECO:0000313" key="12">
    <source>
        <dbReference type="Proteomes" id="UP000228979"/>
    </source>
</evidence>
<evidence type="ECO:0000259" key="10">
    <source>
        <dbReference type="Pfam" id="PF04565"/>
    </source>
</evidence>
<dbReference type="InterPro" id="IPR007120">
    <property type="entry name" value="DNA-dir_RNAP_su2_dom"/>
</dbReference>
<keyword evidence="5" id="KW-0804">Transcription</keyword>
<dbReference type="InterPro" id="IPR007645">
    <property type="entry name" value="RNA_pol_Rpb2_3"/>
</dbReference>